<accession>A0ABW0FUV6</accession>
<organism evidence="1 2">
    <name type="scientific">Brevundimonas staleyi</name>
    <dbReference type="NCBI Taxonomy" id="74326"/>
    <lineage>
        <taxon>Bacteria</taxon>
        <taxon>Pseudomonadati</taxon>
        <taxon>Pseudomonadota</taxon>
        <taxon>Alphaproteobacteria</taxon>
        <taxon>Caulobacterales</taxon>
        <taxon>Caulobacteraceae</taxon>
        <taxon>Brevundimonas</taxon>
    </lineage>
</organism>
<evidence type="ECO:0000313" key="1">
    <source>
        <dbReference type="EMBL" id="MFC5344868.1"/>
    </source>
</evidence>
<dbReference type="Proteomes" id="UP001596152">
    <property type="component" value="Unassembled WGS sequence"/>
</dbReference>
<dbReference type="InterPro" id="IPR025683">
    <property type="entry name" value="Protein_beta"/>
</dbReference>
<evidence type="ECO:0000313" key="2">
    <source>
        <dbReference type="Proteomes" id="UP001596152"/>
    </source>
</evidence>
<sequence length="351" mass="39167">MYLPLLKLSPAEMIALENLPERDKDALRPIFPLRHWLSTKTLDRAFDRIEKAYGLRGAFVLPPAPPKPDDLSPTAQEIRALLDSADGYSRWCELFRTGRAQHSIPVLQLADASQFDLQAIAMLGLGRGAMVPFTRSAFSVLPAIATRVAALSGLGTDITFLIDLGKEGRTLLLQQAELTSIVDRLLQLCPNATVAISTSSFPASFTSLPRQEIYERQLYQHMRGQFGDALHYSDRGSARAESRGGGSTDPYPRIDYPLSGEWLFYRTETSIAYKGGYTKIASKLMNTPSVWDPRLRIWGTQMIEKTHLGQTGGISSPARSTAVRINLHLHRQLWFDSPSALYETDDDWQDI</sequence>
<comment type="caution">
    <text evidence="1">The sequence shown here is derived from an EMBL/GenBank/DDBJ whole genome shotgun (WGS) entry which is preliminary data.</text>
</comment>
<gene>
    <name evidence="1" type="ORF">ACFPIE_13165</name>
</gene>
<reference evidence="2" key="1">
    <citation type="journal article" date="2019" name="Int. J. Syst. Evol. Microbiol.">
        <title>The Global Catalogue of Microorganisms (GCM) 10K type strain sequencing project: providing services to taxonomists for standard genome sequencing and annotation.</title>
        <authorList>
            <consortium name="The Broad Institute Genomics Platform"/>
            <consortium name="The Broad Institute Genome Sequencing Center for Infectious Disease"/>
            <person name="Wu L."/>
            <person name="Ma J."/>
        </authorList>
    </citation>
    <scope>NUCLEOTIDE SEQUENCE [LARGE SCALE GENOMIC DNA]</scope>
    <source>
        <strain evidence="2">JCM 12125</strain>
    </source>
</reference>
<dbReference type="RefSeq" id="WP_376866886.1">
    <property type="nucleotide sequence ID" value="NZ_JBHSLF010000025.1"/>
</dbReference>
<protein>
    <recommendedName>
        <fullName evidence="3">Beta protein</fullName>
    </recommendedName>
</protein>
<name>A0ABW0FUV6_9CAUL</name>
<keyword evidence="2" id="KW-1185">Reference proteome</keyword>
<dbReference type="Pfam" id="PF14350">
    <property type="entry name" value="Beta_protein"/>
    <property type="match status" value="1"/>
</dbReference>
<evidence type="ECO:0008006" key="3">
    <source>
        <dbReference type="Google" id="ProtNLM"/>
    </source>
</evidence>
<proteinExistence type="predicted"/>
<dbReference type="EMBL" id="JBHSLF010000025">
    <property type="protein sequence ID" value="MFC5344868.1"/>
    <property type="molecule type" value="Genomic_DNA"/>
</dbReference>